<reference evidence="1 2" key="1">
    <citation type="submission" date="2014-04" db="EMBL/GenBank/DDBJ databases">
        <authorList>
            <consortium name="DOE Joint Genome Institute"/>
            <person name="Kuo A."/>
            <person name="Kohler A."/>
            <person name="Nagy L.G."/>
            <person name="Floudas D."/>
            <person name="Copeland A."/>
            <person name="Barry K.W."/>
            <person name="Cichocki N."/>
            <person name="Veneault-Fourrey C."/>
            <person name="LaButti K."/>
            <person name="Lindquist E.A."/>
            <person name="Lipzen A."/>
            <person name="Lundell T."/>
            <person name="Morin E."/>
            <person name="Murat C."/>
            <person name="Sun H."/>
            <person name="Tunlid A."/>
            <person name="Henrissat B."/>
            <person name="Grigoriev I.V."/>
            <person name="Hibbett D.S."/>
            <person name="Martin F."/>
            <person name="Nordberg H.P."/>
            <person name="Cantor M.N."/>
            <person name="Hua S.X."/>
        </authorList>
    </citation>
    <scope>NUCLEOTIDE SEQUENCE [LARGE SCALE GENOMIC DNA]</scope>
    <source>
        <strain evidence="1 2">Foug A</strain>
    </source>
</reference>
<protein>
    <submittedName>
        <fullName evidence="1">Uncharacterized protein</fullName>
    </submittedName>
</protein>
<dbReference type="OrthoDB" id="2690833at2759"/>
<evidence type="ECO:0000313" key="2">
    <source>
        <dbReference type="Proteomes" id="UP000053989"/>
    </source>
</evidence>
<dbReference type="HOGENOM" id="CLU_032278_0_0_1"/>
<dbReference type="AlphaFoldDB" id="A0A0C3DMK4"/>
<gene>
    <name evidence="1" type="ORF">SCLCIDRAFT_120856</name>
</gene>
<proteinExistence type="predicted"/>
<name>A0A0C3DMK4_9AGAM</name>
<feature type="non-terminal residue" evidence="1">
    <location>
        <position position="1"/>
    </location>
</feature>
<organism evidence="1 2">
    <name type="scientific">Scleroderma citrinum Foug A</name>
    <dbReference type="NCBI Taxonomy" id="1036808"/>
    <lineage>
        <taxon>Eukaryota</taxon>
        <taxon>Fungi</taxon>
        <taxon>Dikarya</taxon>
        <taxon>Basidiomycota</taxon>
        <taxon>Agaricomycotina</taxon>
        <taxon>Agaricomycetes</taxon>
        <taxon>Agaricomycetidae</taxon>
        <taxon>Boletales</taxon>
        <taxon>Sclerodermatineae</taxon>
        <taxon>Sclerodermataceae</taxon>
        <taxon>Scleroderma</taxon>
    </lineage>
</organism>
<sequence length="314" mass="34738">KWSKQILPALLAWAGSLDDPWVIADQDLMNKLRTIVTTVIPHFKDLTDIRPGTPAFTLAAQRLSTWRSNYGSTAIVIIAHFLSLDYKPAGKGNIEDAEEMEDAEERRTPQDICDDLLTGLAFLFKDLEAKPENAFQSSFVLQLLAHAHLRPCIGCPDIPKLNTTTLKAHGVKGAISLCCAALERALRLIQRGDIDIGNQINARDKAAVKLPFKYKVTGKETTGLLFSEQNWGSCTREYSASVNKRDIATLEEIVSMARAIKTSTLDGVSSEDGSSQDNAMLNDQMAAASQRKNICRSYIISLSWLLMCLNRIRV</sequence>
<keyword evidence="2" id="KW-1185">Reference proteome</keyword>
<reference evidence="2" key="2">
    <citation type="submission" date="2015-01" db="EMBL/GenBank/DDBJ databases">
        <title>Evolutionary Origins and Diversification of the Mycorrhizal Mutualists.</title>
        <authorList>
            <consortium name="DOE Joint Genome Institute"/>
            <consortium name="Mycorrhizal Genomics Consortium"/>
            <person name="Kohler A."/>
            <person name="Kuo A."/>
            <person name="Nagy L.G."/>
            <person name="Floudas D."/>
            <person name="Copeland A."/>
            <person name="Barry K.W."/>
            <person name="Cichocki N."/>
            <person name="Veneault-Fourrey C."/>
            <person name="LaButti K."/>
            <person name="Lindquist E.A."/>
            <person name="Lipzen A."/>
            <person name="Lundell T."/>
            <person name="Morin E."/>
            <person name="Murat C."/>
            <person name="Riley R."/>
            <person name="Ohm R."/>
            <person name="Sun H."/>
            <person name="Tunlid A."/>
            <person name="Henrissat B."/>
            <person name="Grigoriev I.V."/>
            <person name="Hibbett D.S."/>
            <person name="Martin F."/>
        </authorList>
    </citation>
    <scope>NUCLEOTIDE SEQUENCE [LARGE SCALE GENOMIC DNA]</scope>
    <source>
        <strain evidence="2">Foug A</strain>
    </source>
</reference>
<evidence type="ECO:0000313" key="1">
    <source>
        <dbReference type="EMBL" id="KIM61890.1"/>
    </source>
</evidence>
<dbReference type="EMBL" id="KN822047">
    <property type="protein sequence ID" value="KIM61890.1"/>
    <property type="molecule type" value="Genomic_DNA"/>
</dbReference>
<dbReference type="Proteomes" id="UP000053989">
    <property type="component" value="Unassembled WGS sequence"/>
</dbReference>
<accession>A0A0C3DMK4</accession>
<dbReference type="InParanoid" id="A0A0C3DMK4"/>